<accession>A0A0E9VDQ4</accession>
<dbReference type="EMBL" id="GBXM01032982">
    <property type="protein sequence ID" value="JAH75595.1"/>
    <property type="molecule type" value="Transcribed_RNA"/>
</dbReference>
<reference evidence="1" key="1">
    <citation type="submission" date="2014-11" db="EMBL/GenBank/DDBJ databases">
        <authorList>
            <person name="Amaro Gonzalez C."/>
        </authorList>
    </citation>
    <scope>NUCLEOTIDE SEQUENCE</scope>
</reference>
<dbReference type="AlphaFoldDB" id="A0A0E9VDQ4"/>
<sequence>MEVYNQCTLYTVDLETDIMGKKFQKRHPND</sequence>
<protein>
    <submittedName>
        <fullName evidence="1">Uncharacterized protein</fullName>
    </submittedName>
</protein>
<reference evidence="1" key="2">
    <citation type="journal article" date="2015" name="Fish Shellfish Immunol.">
        <title>Early steps in the European eel (Anguilla anguilla)-Vibrio vulnificus interaction in the gills: Role of the RtxA13 toxin.</title>
        <authorList>
            <person name="Callol A."/>
            <person name="Pajuelo D."/>
            <person name="Ebbesson L."/>
            <person name="Teles M."/>
            <person name="MacKenzie S."/>
            <person name="Amaro C."/>
        </authorList>
    </citation>
    <scope>NUCLEOTIDE SEQUENCE</scope>
</reference>
<proteinExistence type="predicted"/>
<name>A0A0E9VDQ4_ANGAN</name>
<organism evidence="1">
    <name type="scientific">Anguilla anguilla</name>
    <name type="common">European freshwater eel</name>
    <name type="synonym">Muraena anguilla</name>
    <dbReference type="NCBI Taxonomy" id="7936"/>
    <lineage>
        <taxon>Eukaryota</taxon>
        <taxon>Metazoa</taxon>
        <taxon>Chordata</taxon>
        <taxon>Craniata</taxon>
        <taxon>Vertebrata</taxon>
        <taxon>Euteleostomi</taxon>
        <taxon>Actinopterygii</taxon>
        <taxon>Neopterygii</taxon>
        <taxon>Teleostei</taxon>
        <taxon>Anguilliformes</taxon>
        <taxon>Anguillidae</taxon>
        <taxon>Anguilla</taxon>
    </lineage>
</organism>
<evidence type="ECO:0000313" key="1">
    <source>
        <dbReference type="EMBL" id="JAH75595.1"/>
    </source>
</evidence>
<dbReference type="EMBL" id="GBXM01025334">
    <property type="protein sequence ID" value="JAH83243.1"/>
    <property type="molecule type" value="Transcribed_RNA"/>
</dbReference>